<protein>
    <submittedName>
        <fullName evidence="2">CRISPR-associated protein Cas5</fullName>
    </submittedName>
</protein>
<keyword evidence="1" id="KW-0051">Antiviral defense</keyword>
<evidence type="ECO:0000313" key="2">
    <source>
        <dbReference type="EMBL" id="HIR88983.1"/>
    </source>
</evidence>
<proteinExistence type="predicted"/>
<dbReference type="InterPro" id="IPR013422">
    <property type="entry name" value="CRISPR-assoc_prot_Cas5_N"/>
</dbReference>
<evidence type="ECO:0000256" key="1">
    <source>
        <dbReference type="ARBA" id="ARBA00023118"/>
    </source>
</evidence>
<dbReference type="AlphaFoldDB" id="A0A9D1EFK6"/>
<dbReference type="Pfam" id="PF09704">
    <property type="entry name" value="Cas_Cas5d"/>
    <property type="match status" value="1"/>
</dbReference>
<dbReference type="GO" id="GO:0051607">
    <property type="term" value="P:defense response to virus"/>
    <property type="evidence" value="ECO:0007669"/>
    <property type="project" value="UniProtKB-KW"/>
</dbReference>
<organism evidence="2 3">
    <name type="scientific">Candidatus Fimimorpha faecalis</name>
    <dbReference type="NCBI Taxonomy" id="2840824"/>
    <lineage>
        <taxon>Bacteria</taxon>
        <taxon>Bacillati</taxon>
        <taxon>Bacillota</taxon>
        <taxon>Clostridia</taxon>
        <taxon>Eubacteriales</taxon>
        <taxon>Candidatus Fimimorpha</taxon>
    </lineage>
</organism>
<accession>A0A9D1EFK6</accession>
<dbReference type="InterPro" id="IPR021124">
    <property type="entry name" value="CRISPR-assoc_prot_Cas5"/>
</dbReference>
<evidence type="ECO:0000313" key="3">
    <source>
        <dbReference type="Proteomes" id="UP000824201"/>
    </source>
</evidence>
<sequence length="237" mass="27432">MEKVIRLQCFQNLANYRKPSSFIIKETYPLPPYSTVLGMIHAACGFQEYHPMQLSIQGTNKGTISELYTRYSFSAGGKYEEGRHQICIEEGNERYGIFKGIANVELVCENHMVIHILPEPDDFDLVYQSLKHPKRYLSLGRYEDILDIERVDIVNISLEEEVEFTMDMYVPIDTDGIGNRMATIYTLTKEYEITKQGFRRWKKNGGRIKTYYLPSDTTLGELWQDDFEGGRSPVVLV</sequence>
<dbReference type="NCBIfam" id="TIGR02593">
    <property type="entry name" value="CRISPR_cas5"/>
    <property type="match status" value="1"/>
</dbReference>
<dbReference type="EMBL" id="DVHN01000107">
    <property type="protein sequence ID" value="HIR88983.1"/>
    <property type="molecule type" value="Genomic_DNA"/>
</dbReference>
<dbReference type="Proteomes" id="UP000824201">
    <property type="component" value="Unassembled WGS sequence"/>
</dbReference>
<gene>
    <name evidence="2" type="primary">cas5</name>
    <name evidence="2" type="ORF">IAC96_08550</name>
</gene>
<reference evidence="2" key="1">
    <citation type="submission" date="2020-10" db="EMBL/GenBank/DDBJ databases">
        <authorList>
            <person name="Gilroy R."/>
        </authorList>
    </citation>
    <scope>NUCLEOTIDE SEQUENCE</scope>
    <source>
        <strain evidence="2">ChiW13-3771</strain>
    </source>
</reference>
<dbReference type="GO" id="GO:0043571">
    <property type="term" value="P:maintenance of CRISPR repeat elements"/>
    <property type="evidence" value="ECO:0007669"/>
    <property type="project" value="InterPro"/>
</dbReference>
<reference evidence="2" key="2">
    <citation type="journal article" date="2021" name="PeerJ">
        <title>Extensive microbial diversity within the chicken gut microbiome revealed by metagenomics and culture.</title>
        <authorList>
            <person name="Gilroy R."/>
            <person name="Ravi A."/>
            <person name="Getino M."/>
            <person name="Pursley I."/>
            <person name="Horton D.L."/>
            <person name="Alikhan N.F."/>
            <person name="Baker D."/>
            <person name="Gharbi K."/>
            <person name="Hall N."/>
            <person name="Watson M."/>
            <person name="Adriaenssens E.M."/>
            <person name="Foster-Nyarko E."/>
            <person name="Jarju S."/>
            <person name="Secka A."/>
            <person name="Antonio M."/>
            <person name="Oren A."/>
            <person name="Chaudhuri R.R."/>
            <person name="La Ragione R."/>
            <person name="Hildebrand F."/>
            <person name="Pallen M.J."/>
        </authorList>
    </citation>
    <scope>NUCLEOTIDE SEQUENCE</scope>
    <source>
        <strain evidence="2">ChiW13-3771</strain>
    </source>
</reference>
<name>A0A9D1EFK6_9FIRM</name>
<comment type="caution">
    <text evidence="2">The sequence shown here is derived from an EMBL/GenBank/DDBJ whole genome shotgun (WGS) entry which is preliminary data.</text>
</comment>